<protein>
    <recommendedName>
        <fullName evidence="1">ATP-dependent DNA helicase</fullName>
        <ecNumber evidence="1">5.6.2.3</ecNumber>
    </recommendedName>
</protein>
<dbReference type="InterPro" id="IPR010285">
    <property type="entry name" value="DNA_helicase_pif1-like_DEAD"/>
</dbReference>
<dbReference type="EC" id="5.6.2.3" evidence="1"/>
<proteinExistence type="inferred from homology"/>
<gene>
    <name evidence="3" type="ORF">Tco_1090199</name>
</gene>
<comment type="similarity">
    <text evidence="1">Belongs to the helicase family.</text>
</comment>
<comment type="cofactor">
    <cofactor evidence="1">
        <name>Mg(2+)</name>
        <dbReference type="ChEBI" id="CHEBI:18420"/>
    </cofactor>
</comment>
<keyword evidence="1" id="KW-0233">DNA recombination</keyword>
<accession>A0ABQ5I3H1</accession>
<organism evidence="3 4">
    <name type="scientific">Tanacetum coccineum</name>
    <dbReference type="NCBI Taxonomy" id="301880"/>
    <lineage>
        <taxon>Eukaryota</taxon>
        <taxon>Viridiplantae</taxon>
        <taxon>Streptophyta</taxon>
        <taxon>Embryophyta</taxon>
        <taxon>Tracheophyta</taxon>
        <taxon>Spermatophyta</taxon>
        <taxon>Magnoliopsida</taxon>
        <taxon>eudicotyledons</taxon>
        <taxon>Gunneridae</taxon>
        <taxon>Pentapetalae</taxon>
        <taxon>asterids</taxon>
        <taxon>campanulids</taxon>
        <taxon>Asterales</taxon>
        <taxon>Asteraceae</taxon>
        <taxon>Asteroideae</taxon>
        <taxon>Anthemideae</taxon>
        <taxon>Anthemidinae</taxon>
        <taxon>Tanacetum</taxon>
    </lineage>
</organism>
<keyword evidence="4" id="KW-1185">Reference proteome</keyword>
<comment type="caution">
    <text evidence="3">The sequence shown here is derived from an EMBL/GenBank/DDBJ whole genome shotgun (WGS) entry which is preliminary data.</text>
</comment>
<keyword evidence="1" id="KW-0378">Hydrolase</keyword>
<keyword evidence="1" id="KW-0067">ATP-binding</keyword>
<reference evidence="3" key="1">
    <citation type="journal article" date="2022" name="Int. J. Mol. Sci.">
        <title>Draft Genome of Tanacetum Coccineum: Genomic Comparison of Closely Related Tanacetum-Family Plants.</title>
        <authorList>
            <person name="Yamashiro T."/>
            <person name="Shiraishi A."/>
            <person name="Nakayama K."/>
            <person name="Satake H."/>
        </authorList>
    </citation>
    <scope>NUCLEOTIDE SEQUENCE</scope>
</reference>
<feature type="domain" description="DNA helicase Pif1-like DEAD-box helicase" evidence="2">
    <location>
        <begin position="319"/>
        <end position="405"/>
    </location>
</feature>
<dbReference type="PANTHER" id="PTHR10492">
    <property type="match status" value="1"/>
</dbReference>
<keyword evidence="1" id="KW-0234">DNA repair</keyword>
<sequence>MANIGGLPNNFMNETTVALKKQKREENLKNWKWEDVIVIDDVDVLNEVAETDNNAEEKEEHVTVDVLNQHVTHKMLLSLFFIIVFIFRICEVTKCKFTCRMLKMMMMSHRHRSIAVERLPYHEEGSNRVYFRDDDDVENVLERATNAMSKFTGWMRANVIYPEGRHLLYADYPTKFTWHASDKEWRPHKSGMSIGRIYYVPPSMGEIYYLRMLLNHVPGATSYIFIRTVDNIVYPTYISACKALNLLGDDIEWIRSIREASQWKLGDQLRELLSLLDFSQLPQIDYSLMNIGRNRLIAAERMYNMTEELAWFTTLYGGLNSEQRVIYDNIVLAVNENNGGLFFVYGSGGTGKTYLWRTIIAWIRSMGKIVLSVASSGIASLLLPSGRTAHSRFRIPLELDNESCVGLMSCQI</sequence>
<evidence type="ECO:0000256" key="1">
    <source>
        <dbReference type="RuleBase" id="RU363044"/>
    </source>
</evidence>
<dbReference type="EMBL" id="BQNB010020319">
    <property type="protein sequence ID" value="GJT94681.1"/>
    <property type="molecule type" value="Genomic_DNA"/>
</dbReference>
<dbReference type="Gene3D" id="3.40.50.300">
    <property type="entry name" value="P-loop containing nucleotide triphosphate hydrolases"/>
    <property type="match status" value="1"/>
</dbReference>
<dbReference type="Pfam" id="PF05970">
    <property type="entry name" value="PIF1"/>
    <property type="match status" value="1"/>
</dbReference>
<keyword evidence="1" id="KW-0227">DNA damage</keyword>
<evidence type="ECO:0000259" key="2">
    <source>
        <dbReference type="Pfam" id="PF05970"/>
    </source>
</evidence>
<evidence type="ECO:0000313" key="3">
    <source>
        <dbReference type="EMBL" id="GJT94681.1"/>
    </source>
</evidence>
<keyword evidence="1" id="KW-0547">Nucleotide-binding</keyword>
<dbReference type="Proteomes" id="UP001151760">
    <property type="component" value="Unassembled WGS sequence"/>
</dbReference>
<dbReference type="InterPro" id="IPR027417">
    <property type="entry name" value="P-loop_NTPase"/>
</dbReference>
<comment type="catalytic activity">
    <reaction evidence="1">
        <text>ATP + H2O = ADP + phosphate + H(+)</text>
        <dbReference type="Rhea" id="RHEA:13065"/>
        <dbReference type="ChEBI" id="CHEBI:15377"/>
        <dbReference type="ChEBI" id="CHEBI:15378"/>
        <dbReference type="ChEBI" id="CHEBI:30616"/>
        <dbReference type="ChEBI" id="CHEBI:43474"/>
        <dbReference type="ChEBI" id="CHEBI:456216"/>
        <dbReference type="EC" id="5.6.2.3"/>
    </reaction>
</comment>
<keyword evidence="1" id="KW-0347">Helicase</keyword>
<name>A0ABQ5I3H1_9ASTR</name>
<reference evidence="3" key="2">
    <citation type="submission" date="2022-01" db="EMBL/GenBank/DDBJ databases">
        <authorList>
            <person name="Yamashiro T."/>
            <person name="Shiraishi A."/>
            <person name="Satake H."/>
            <person name="Nakayama K."/>
        </authorList>
    </citation>
    <scope>NUCLEOTIDE SEQUENCE</scope>
</reference>
<dbReference type="SUPFAM" id="SSF52540">
    <property type="entry name" value="P-loop containing nucleoside triphosphate hydrolases"/>
    <property type="match status" value="1"/>
</dbReference>
<evidence type="ECO:0000313" key="4">
    <source>
        <dbReference type="Proteomes" id="UP001151760"/>
    </source>
</evidence>
<dbReference type="PANTHER" id="PTHR10492:SF90">
    <property type="entry name" value="ATP-DEPENDENT DNA HELICASE"/>
    <property type="match status" value="1"/>
</dbReference>